<comment type="caution">
    <text evidence="1">The sequence shown here is derived from an EMBL/GenBank/DDBJ whole genome shotgun (WGS) entry which is preliminary data.</text>
</comment>
<name>A0A5N3PEM7_9HYPH</name>
<dbReference type="RefSeq" id="WP_150942760.1">
    <property type="nucleotide sequence ID" value="NZ_VCMV01000007.1"/>
</dbReference>
<reference evidence="1 2" key="1">
    <citation type="journal article" date="2019" name="Microorganisms">
        <title>Genome Insights into the Novel Species Microvirga brassicacearum, a Rapeseed Endophyte with Biotechnological Potential.</title>
        <authorList>
            <person name="Jimenez-Gomez A."/>
            <person name="Saati-Santamaria Z."/>
            <person name="Igual J.M."/>
            <person name="Rivas R."/>
            <person name="Mateos P.F."/>
            <person name="Garcia-Fraile P."/>
        </authorList>
    </citation>
    <scope>NUCLEOTIDE SEQUENCE [LARGE SCALE GENOMIC DNA]</scope>
    <source>
        <strain evidence="1 2">CDVBN77</strain>
    </source>
</reference>
<protein>
    <submittedName>
        <fullName evidence="1">Uncharacterized protein</fullName>
    </submittedName>
</protein>
<dbReference type="AlphaFoldDB" id="A0A5N3PEM7"/>
<evidence type="ECO:0000313" key="1">
    <source>
        <dbReference type="EMBL" id="KAB0268202.1"/>
    </source>
</evidence>
<keyword evidence="2" id="KW-1185">Reference proteome</keyword>
<dbReference type="EMBL" id="VCMV01000007">
    <property type="protein sequence ID" value="KAB0268202.1"/>
    <property type="molecule type" value="Genomic_DNA"/>
</dbReference>
<proteinExistence type="predicted"/>
<gene>
    <name evidence="1" type="ORF">FEZ63_06175</name>
</gene>
<evidence type="ECO:0000313" key="2">
    <source>
        <dbReference type="Proteomes" id="UP000325684"/>
    </source>
</evidence>
<dbReference type="Proteomes" id="UP000325684">
    <property type="component" value="Unassembled WGS sequence"/>
</dbReference>
<organism evidence="1 2">
    <name type="scientific">Microvirga brassicacearum</name>
    <dbReference type="NCBI Taxonomy" id="2580413"/>
    <lineage>
        <taxon>Bacteria</taxon>
        <taxon>Pseudomonadati</taxon>
        <taxon>Pseudomonadota</taxon>
        <taxon>Alphaproteobacteria</taxon>
        <taxon>Hyphomicrobiales</taxon>
        <taxon>Methylobacteriaceae</taxon>
        <taxon>Microvirga</taxon>
    </lineage>
</organism>
<sequence length="80" mass="8290">MSKTPSTTKSLSTPGAAAAAGAEGLLKGGADPVETAKFVADFTIELASLARRSRLDLLAYLLDMARLEAIRVVQASNPES</sequence>
<accession>A0A5N3PEM7</accession>